<reference evidence="2" key="1">
    <citation type="journal article" date="2019" name="Beilstein J. Org. Chem.">
        <title>Nanangenines: drimane sesquiterpenoids as the dominant metabolite cohort of a novel Australian fungus, Aspergillus nanangensis.</title>
        <authorList>
            <person name="Lacey H.J."/>
            <person name="Gilchrist C.L.M."/>
            <person name="Crombie A."/>
            <person name="Kalaitzis J.A."/>
            <person name="Vuong D."/>
            <person name="Rutledge P.J."/>
            <person name="Turner P."/>
            <person name="Pitt J.I."/>
            <person name="Lacey E."/>
            <person name="Chooi Y.H."/>
            <person name="Piggott A.M."/>
        </authorList>
    </citation>
    <scope>NUCLEOTIDE SEQUENCE</scope>
    <source>
        <strain evidence="2">MST-FP2251</strain>
    </source>
</reference>
<evidence type="ECO:0000259" key="1">
    <source>
        <dbReference type="Pfam" id="PF01048"/>
    </source>
</evidence>
<dbReference type="GO" id="GO:0003824">
    <property type="term" value="F:catalytic activity"/>
    <property type="evidence" value="ECO:0007669"/>
    <property type="project" value="InterPro"/>
</dbReference>
<comment type="caution">
    <text evidence="2">The sequence shown here is derived from an EMBL/GenBank/DDBJ whole genome shotgun (WGS) entry which is preliminary data.</text>
</comment>
<proteinExistence type="predicted"/>
<sequence length="262" mass="28805">MPFSHDDYTVAWFTPRCHNVYTLGNIGSHNVVMVCLPSGVYGTISAATVVSHLKSTFLSLRFGLMVGIGGGVPSGSADIRLGDIVVSKPAGTSGGVIQYDYGKTLRDGRFQHTGMLNKPPLVLLKAVAHLESDHMAGKSQLIRILANIQVPTTTALDQQFLRPTNDWLFRSEYSHDESKFNCCTCDQNQLVIRLERTAEEPYTHYGLIASGDQVMKDARTRDSIAQGFNVLCFEMEAAGLMDELPSIVIRGICDYCDSHKNE</sequence>
<dbReference type="Gene3D" id="3.40.50.1580">
    <property type="entry name" value="Nucleoside phosphorylase domain"/>
    <property type="match status" value="1"/>
</dbReference>
<evidence type="ECO:0000313" key="2">
    <source>
        <dbReference type="EMBL" id="KAF9882736.1"/>
    </source>
</evidence>
<dbReference type="PANTHER" id="PTHR46082:SF11">
    <property type="entry name" value="AAA+ ATPASE DOMAIN-CONTAINING PROTEIN-RELATED"/>
    <property type="match status" value="1"/>
</dbReference>
<dbReference type="EMBL" id="VCAU01000228">
    <property type="protein sequence ID" value="KAF9882736.1"/>
    <property type="molecule type" value="Genomic_DNA"/>
</dbReference>
<reference evidence="2" key="2">
    <citation type="submission" date="2020-02" db="EMBL/GenBank/DDBJ databases">
        <authorList>
            <person name="Gilchrist C.L.M."/>
            <person name="Chooi Y.-H."/>
        </authorList>
    </citation>
    <scope>NUCLEOTIDE SEQUENCE</scope>
    <source>
        <strain evidence="2">MST-FP2251</strain>
    </source>
</reference>
<dbReference type="InterPro" id="IPR053137">
    <property type="entry name" value="NLR-like"/>
</dbReference>
<dbReference type="GO" id="GO:0009116">
    <property type="term" value="P:nucleoside metabolic process"/>
    <property type="evidence" value="ECO:0007669"/>
    <property type="project" value="InterPro"/>
</dbReference>
<evidence type="ECO:0000313" key="3">
    <source>
        <dbReference type="Proteomes" id="UP001194746"/>
    </source>
</evidence>
<protein>
    <recommendedName>
        <fullName evidence="1">Nucleoside phosphorylase domain-containing protein</fullName>
    </recommendedName>
</protein>
<dbReference type="Pfam" id="PF01048">
    <property type="entry name" value="PNP_UDP_1"/>
    <property type="match status" value="1"/>
</dbReference>
<gene>
    <name evidence="2" type="ORF">FE257_005340</name>
</gene>
<name>A0AAD4CAA4_ASPNN</name>
<feature type="domain" description="Nucleoside phosphorylase" evidence="1">
    <location>
        <begin position="11"/>
        <end position="256"/>
    </location>
</feature>
<dbReference type="InterPro" id="IPR000845">
    <property type="entry name" value="Nucleoside_phosphorylase_d"/>
</dbReference>
<dbReference type="InterPro" id="IPR035994">
    <property type="entry name" value="Nucleoside_phosphorylase_sf"/>
</dbReference>
<dbReference type="AlphaFoldDB" id="A0AAD4CAA4"/>
<keyword evidence="3" id="KW-1185">Reference proteome</keyword>
<dbReference type="PANTHER" id="PTHR46082">
    <property type="entry name" value="ATP/GTP-BINDING PROTEIN-RELATED"/>
    <property type="match status" value="1"/>
</dbReference>
<dbReference type="SUPFAM" id="SSF53167">
    <property type="entry name" value="Purine and uridine phosphorylases"/>
    <property type="match status" value="1"/>
</dbReference>
<accession>A0AAD4CAA4</accession>
<organism evidence="2 3">
    <name type="scientific">Aspergillus nanangensis</name>
    <dbReference type="NCBI Taxonomy" id="2582783"/>
    <lineage>
        <taxon>Eukaryota</taxon>
        <taxon>Fungi</taxon>
        <taxon>Dikarya</taxon>
        <taxon>Ascomycota</taxon>
        <taxon>Pezizomycotina</taxon>
        <taxon>Eurotiomycetes</taxon>
        <taxon>Eurotiomycetidae</taxon>
        <taxon>Eurotiales</taxon>
        <taxon>Aspergillaceae</taxon>
        <taxon>Aspergillus</taxon>
        <taxon>Aspergillus subgen. Circumdati</taxon>
    </lineage>
</organism>
<dbReference type="Proteomes" id="UP001194746">
    <property type="component" value="Unassembled WGS sequence"/>
</dbReference>